<keyword evidence="2" id="KW-1185">Reference proteome</keyword>
<dbReference type="NCBIfam" id="NF033541">
    <property type="entry name" value="transpos_ISH3"/>
    <property type="match status" value="1"/>
</dbReference>
<accession>A0A9Q4KSB7</accession>
<protein>
    <submittedName>
        <fullName evidence="1">ISH3 family transposase</fullName>
    </submittedName>
</protein>
<reference evidence="1" key="1">
    <citation type="submission" date="2022-01" db="EMBL/GenBank/DDBJ databases">
        <title>Draft genome of Methanogenium marinum DSM 15558.</title>
        <authorList>
            <person name="Chen S.-C."/>
            <person name="You Y.-T."/>
        </authorList>
    </citation>
    <scope>NUCLEOTIDE SEQUENCE</scope>
    <source>
        <strain evidence="1">DSM 15558</strain>
    </source>
</reference>
<sequence>MSVNRLSIHSIGNIAQKVPCETSIRYHLSKLDLPTLEDMNPRILTDAAASSFREDKKYPFAIDLTNDPYYGKIDDTNADYIIRSRPKKSTTSFYSYVSLYVIQKGERLTLAVFLVRKGVKMVEYVRKCVETIHNLNVNVEVLCLDRGFYSKNMFTFLQDEVIPHIVPVKKHSVEIKALLKGNKSRFGKYTMKSKGKPLEIDIAIDVHYQQGKHGNVNLGYVVHGIDWTTRKIYSTYKTRFAIEASYRIRNIVKCKTSSKNVVVRYLYAIISLLLKNIWVVLQRTYFSPVRRGPRTIDEDLFRFDQFQMMT</sequence>
<dbReference type="PANTHER" id="PTHR33252:SF2">
    <property type="entry name" value="TRANSPOSASE IS4-LIKE DOMAIN-CONTAINING PROTEIN"/>
    <property type="match status" value="1"/>
</dbReference>
<evidence type="ECO:0000313" key="2">
    <source>
        <dbReference type="Proteomes" id="UP001143747"/>
    </source>
</evidence>
<dbReference type="EMBL" id="JAKELO010000002">
    <property type="protein sequence ID" value="MDE4907283.1"/>
    <property type="molecule type" value="Genomic_DNA"/>
</dbReference>
<organism evidence="1 2">
    <name type="scientific">Methanogenium marinum</name>
    <dbReference type="NCBI Taxonomy" id="348610"/>
    <lineage>
        <taxon>Archaea</taxon>
        <taxon>Methanobacteriati</taxon>
        <taxon>Methanobacteriota</taxon>
        <taxon>Stenosarchaea group</taxon>
        <taxon>Methanomicrobia</taxon>
        <taxon>Methanomicrobiales</taxon>
        <taxon>Methanomicrobiaceae</taxon>
        <taxon>Methanogenium</taxon>
    </lineage>
</organism>
<proteinExistence type="predicted"/>
<comment type="caution">
    <text evidence="1">The sequence shown here is derived from an EMBL/GenBank/DDBJ whole genome shotgun (WGS) entry which is preliminary data.</text>
</comment>
<dbReference type="AlphaFoldDB" id="A0A9Q4KSB7"/>
<evidence type="ECO:0000313" key="1">
    <source>
        <dbReference type="EMBL" id="MDE4907283.1"/>
    </source>
</evidence>
<dbReference type="PANTHER" id="PTHR33252">
    <property type="entry name" value="THIRD ORF IN TRANSPOSON ISC1160"/>
    <property type="match status" value="1"/>
</dbReference>
<dbReference type="Proteomes" id="UP001143747">
    <property type="component" value="Unassembled WGS sequence"/>
</dbReference>
<gene>
    <name evidence="1" type="ORF">L0665_01415</name>
</gene>
<name>A0A9Q4KSB7_9EURY</name>